<dbReference type="EMBL" id="CATNWA010002679">
    <property type="protein sequence ID" value="CAI9543543.1"/>
    <property type="molecule type" value="Genomic_DNA"/>
</dbReference>
<dbReference type="Proteomes" id="UP001162483">
    <property type="component" value="Unassembled WGS sequence"/>
</dbReference>
<name>A0ABN9B7M9_9NEOB</name>
<proteinExistence type="predicted"/>
<protein>
    <submittedName>
        <fullName evidence="1">Uncharacterized protein</fullName>
    </submittedName>
</protein>
<sequence>MTPMQWHSSEVYTVLCHGKQSPQFDFLLLKVTAESLHGDFLQPFSSEVALVEVLTSVDGLDVSVRW</sequence>
<reference evidence="1" key="1">
    <citation type="submission" date="2023-05" db="EMBL/GenBank/DDBJ databases">
        <authorList>
            <person name="Stuckert A."/>
        </authorList>
    </citation>
    <scope>NUCLEOTIDE SEQUENCE</scope>
</reference>
<evidence type="ECO:0000313" key="1">
    <source>
        <dbReference type="EMBL" id="CAI9543543.1"/>
    </source>
</evidence>
<comment type="caution">
    <text evidence="1">The sequence shown here is derived from an EMBL/GenBank/DDBJ whole genome shotgun (WGS) entry which is preliminary data.</text>
</comment>
<accession>A0ABN9B7M9</accession>
<gene>
    <name evidence="1" type="ORF">SPARVUS_LOCUS2300538</name>
</gene>
<organism evidence="1 2">
    <name type="scientific">Staurois parvus</name>
    <dbReference type="NCBI Taxonomy" id="386267"/>
    <lineage>
        <taxon>Eukaryota</taxon>
        <taxon>Metazoa</taxon>
        <taxon>Chordata</taxon>
        <taxon>Craniata</taxon>
        <taxon>Vertebrata</taxon>
        <taxon>Euteleostomi</taxon>
        <taxon>Amphibia</taxon>
        <taxon>Batrachia</taxon>
        <taxon>Anura</taxon>
        <taxon>Neobatrachia</taxon>
        <taxon>Ranoidea</taxon>
        <taxon>Ranidae</taxon>
        <taxon>Staurois</taxon>
    </lineage>
</organism>
<evidence type="ECO:0000313" key="2">
    <source>
        <dbReference type="Proteomes" id="UP001162483"/>
    </source>
</evidence>
<keyword evidence="2" id="KW-1185">Reference proteome</keyword>